<comment type="similarity">
    <text evidence="1">Belongs to the sel-1 family.</text>
</comment>
<dbReference type="InterPro" id="IPR011990">
    <property type="entry name" value="TPR-like_helical_dom_sf"/>
</dbReference>
<dbReference type="Gene3D" id="1.25.40.10">
    <property type="entry name" value="Tetratricopeptide repeat domain"/>
    <property type="match status" value="1"/>
</dbReference>
<dbReference type="SUPFAM" id="SSF81901">
    <property type="entry name" value="HCP-like"/>
    <property type="match status" value="2"/>
</dbReference>
<evidence type="ECO:0000256" key="1">
    <source>
        <dbReference type="ARBA" id="ARBA00038101"/>
    </source>
</evidence>
<sequence>LGCIYYWGLGVPQDREEAVKQWEMIEMGEDIRILQALAYCYITGEGKEQDVKRGMGLLLENKGHFTGEGCVVMAFLHSRTVHTERDGAEALRISNLARTQNYGRAAFLEGRLYEEGLGVEQKTLATFFWYKWWCDDMLGNLEAQVSLGRCMIKGEGVEKNVDAGLELWERAAVRGSGEAHLCLYEAYSQGEWTDVN</sequence>
<dbReference type="Pfam" id="PF08238">
    <property type="entry name" value="Sel1"/>
    <property type="match status" value="4"/>
</dbReference>
<feature type="non-terminal residue" evidence="2">
    <location>
        <position position="1"/>
    </location>
</feature>
<reference evidence="3" key="1">
    <citation type="journal article" date="2018" name="Nat. Microbiol.">
        <title>Leveraging single-cell genomics to expand the fungal tree of life.</title>
        <authorList>
            <person name="Ahrendt S.R."/>
            <person name="Quandt C.A."/>
            <person name="Ciobanu D."/>
            <person name="Clum A."/>
            <person name="Salamov A."/>
            <person name="Andreopoulos B."/>
            <person name="Cheng J.F."/>
            <person name="Woyke T."/>
            <person name="Pelin A."/>
            <person name="Henrissat B."/>
            <person name="Reynolds N.K."/>
            <person name="Benny G.L."/>
            <person name="Smith M.E."/>
            <person name="James T.Y."/>
            <person name="Grigoriev I.V."/>
        </authorList>
    </citation>
    <scope>NUCLEOTIDE SEQUENCE [LARGE SCALE GENOMIC DNA]</scope>
</reference>
<keyword evidence="3" id="KW-1185">Reference proteome</keyword>
<protein>
    <recommendedName>
        <fullName evidence="4">HCP-like protein</fullName>
    </recommendedName>
</protein>
<dbReference type="Proteomes" id="UP000267251">
    <property type="component" value="Unassembled WGS sequence"/>
</dbReference>
<dbReference type="OrthoDB" id="2384430at2759"/>
<dbReference type="InterPro" id="IPR006597">
    <property type="entry name" value="Sel1-like"/>
</dbReference>
<dbReference type="InterPro" id="IPR050767">
    <property type="entry name" value="Sel1_AlgK"/>
</dbReference>
<evidence type="ECO:0008006" key="4">
    <source>
        <dbReference type="Google" id="ProtNLM"/>
    </source>
</evidence>
<proteinExistence type="inferred from homology"/>
<dbReference type="AlphaFoldDB" id="A0A4P9Y5S9"/>
<feature type="non-terminal residue" evidence="2">
    <location>
        <position position="196"/>
    </location>
</feature>
<dbReference type="PANTHER" id="PTHR11102:SF160">
    <property type="entry name" value="ERAD-ASSOCIATED E3 UBIQUITIN-PROTEIN LIGASE COMPONENT HRD3"/>
    <property type="match status" value="1"/>
</dbReference>
<dbReference type="EMBL" id="KZ987989">
    <property type="protein sequence ID" value="RKP13571.1"/>
    <property type="molecule type" value="Genomic_DNA"/>
</dbReference>
<evidence type="ECO:0000313" key="3">
    <source>
        <dbReference type="Proteomes" id="UP000267251"/>
    </source>
</evidence>
<dbReference type="SMART" id="SM00671">
    <property type="entry name" value="SEL1"/>
    <property type="match status" value="4"/>
</dbReference>
<dbReference type="PANTHER" id="PTHR11102">
    <property type="entry name" value="SEL-1-LIKE PROTEIN"/>
    <property type="match status" value="1"/>
</dbReference>
<gene>
    <name evidence="2" type="ORF">BJ684DRAFT_34</name>
</gene>
<organism evidence="2 3">
    <name type="scientific">Piptocephalis cylindrospora</name>
    <dbReference type="NCBI Taxonomy" id="1907219"/>
    <lineage>
        <taxon>Eukaryota</taxon>
        <taxon>Fungi</taxon>
        <taxon>Fungi incertae sedis</taxon>
        <taxon>Zoopagomycota</taxon>
        <taxon>Zoopagomycotina</taxon>
        <taxon>Zoopagomycetes</taxon>
        <taxon>Zoopagales</taxon>
        <taxon>Piptocephalidaceae</taxon>
        <taxon>Piptocephalis</taxon>
    </lineage>
</organism>
<accession>A0A4P9Y5S9</accession>
<name>A0A4P9Y5S9_9FUNG</name>
<evidence type="ECO:0000313" key="2">
    <source>
        <dbReference type="EMBL" id="RKP13571.1"/>
    </source>
</evidence>